<organism evidence="3 4">
    <name type="scientific">Paenibacillus contaminans</name>
    <dbReference type="NCBI Taxonomy" id="450362"/>
    <lineage>
        <taxon>Bacteria</taxon>
        <taxon>Bacillati</taxon>
        <taxon>Bacillota</taxon>
        <taxon>Bacilli</taxon>
        <taxon>Bacillales</taxon>
        <taxon>Paenibacillaceae</taxon>
        <taxon>Paenibacillus</taxon>
    </lineage>
</organism>
<dbReference type="EMBL" id="QMFB01000013">
    <property type="protein sequence ID" value="RAV19114.1"/>
    <property type="molecule type" value="Genomic_DNA"/>
</dbReference>
<proteinExistence type="predicted"/>
<dbReference type="SUPFAM" id="SSF47413">
    <property type="entry name" value="lambda repressor-like DNA-binding domains"/>
    <property type="match status" value="1"/>
</dbReference>
<dbReference type="RefSeq" id="WP_113032933.1">
    <property type="nucleotide sequence ID" value="NZ_QMFB01000013.1"/>
</dbReference>
<evidence type="ECO:0000259" key="2">
    <source>
        <dbReference type="PROSITE" id="PS50943"/>
    </source>
</evidence>
<keyword evidence="1" id="KW-0238">DNA-binding</keyword>
<dbReference type="SMART" id="SM00530">
    <property type="entry name" value="HTH_XRE"/>
    <property type="match status" value="1"/>
</dbReference>
<evidence type="ECO:0000256" key="1">
    <source>
        <dbReference type="ARBA" id="ARBA00023125"/>
    </source>
</evidence>
<reference evidence="3 4" key="1">
    <citation type="journal article" date="2009" name="Int. J. Syst. Evol. Microbiol.">
        <title>Paenibacillus contaminans sp. nov., isolated from a contaminated laboratory plate.</title>
        <authorList>
            <person name="Chou J.H."/>
            <person name="Lee J.H."/>
            <person name="Lin M.C."/>
            <person name="Chang P.S."/>
            <person name="Arun A.B."/>
            <person name="Young C.C."/>
            <person name="Chen W.M."/>
        </authorList>
    </citation>
    <scope>NUCLEOTIDE SEQUENCE [LARGE SCALE GENOMIC DNA]</scope>
    <source>
        <strain evidence="3 4">CKOBP-6</strain>
    </source>
</reference>
<feature type="domain" description="HTH cro/C1-type" evidence="2">
    <location>
        <begin position="6"/>
        <end position="60"/>
    </location>
</feature>
<dbReference type="InterPro" id="IPR010982">
    <property type="entry name" value="Lambda_DNA-bd_dom_sf"/>
</dbReference>
<dbReference type="Gene3D" id="1.10.260.40">
    <property type="entry name" value="lambda repressor-like DNA-binding domains"/>
    <property type="match status" value="1"/>
</dbReference>
<dbReference type="Pfam" id="PF01381">
    <property type="entry name" value="HTH_3"/>
    <property type="match status" value="1"/>
</dbReference>
<dbReference type="AlphaFoldDB" id="A0A329MGZ7"/>
<keyword evidence="4" id="KW-1185">Reference proteome</keyword>
<comment type="caution">
    <text evidence="3">The sequence shown here is derived from an EMBL/GenBank/DDBJ whole genome shotgun (WGS) entry which is preliminary data.</text>
</comment>
<dbReference type="PANTHER" id="PTHR46558">
    <property type="entry name" value="TRACRIPTIONAL REGULATORY PROTEIN-RELATED-RELATED"/>
    <property type="match status" value="1"/>
</dbReference>
<dbReference type="Proteomes" id="UP000250369">
    <property type="component" value="Unassembled WGS sequence"/>
</dbReference>
<dbReference type="GO" id="GO:0003677">
    <property type="term" value="F:DNA binding"/>
    <property type="evidence" value="ECO:0007669"/>
    <property type="project" value="UniProtKB-KW"/>
</dbReference>
<dbReference type="OrthoDB" id="2003870at2"/>
<evidence type="ECO:0000313" key="3">
    <source>
        <dbReference type="EMBL" id="RAV19114.1"/>
    </source>
</evidence>
<dbReference type="InterPro" id="IPR001387">
    <property type="entry name" value="Cro/C1-type_HTH"/>
</dbReference>
<protein>
    <submittedName>
        <fullName evidence="3">XRE family transcriptional regulator</fullName>
    </submittedName>
</protein>
<dbReference type="CDD" id="cd00093">
    <property type="entry name" value="HTH_XRE"/>
    <property type="match status" value="1"/>
</dbReference>
<name>A0A329MGZ7_9BACL</name>
<accession>A0A329MGZ7</accession>
<sequence>MIGEKIKAFRKLHNLSQVEFSTALGISQGNLSEIEKGNSKPSADTLIALRIKYGFDLNWLLVEEVQNRPNYQEGEYAFSLTPVEADLISMYRRLNSDYQENVIEFVDYKLQKKSREF</sequence>
<gene>
    <name evidence="3" type="ORF">DQG23_21470</name>
</gene>
<evidence type="ECO:0000313" key="4">
    <source>
        <dbReference type="Proteomes" id="UP000250369"/>
    </source>
</evidence>
<dbReference type="PANTHER" id="PTHR46558:SF11">
    <property type="entry name" value="HTH-TYPE TRANSCRIPTIONAL REGULATOR XRE"/>
    <property type="match status" value="1"/>
</dbReference>
<dbReference type="PROSITE" id="PS50943">
    <property type="entry name" value="HTH_CROC1"/>
    <property type="match status" value="1"/>
</dbReference>